<evidence type="ECO:0000313" key="2">
    <source>
        <dbReference type="Proteomes" id="UP000235965"/>
    </source>
</evidence>
<dbReference type="AlphaFoldDB" id="A0A2J7RHB1"/>
<dbReference type="OrthoDB" id="8190241at2759"/>
<reference evidence="1 2" key="1">
    <citation type="submission" date="2017-12" db="EMBL/GenBank/DDBJ databases">
        <title>Hemimetabolous genomes reveal molecular basis of termite eusociality.</title>
        <authorList>
            <person name="Harrison M.C."/>
            <person name="Jongepier E."/>
            <person name="Robertson H.M."/>
            <person name="Arning N."/>
            <person name="Bitard-Feildel T."/>
            <person name="Chao H."/>
            <person name="Childers C.P."/>
            <person name="Dinh H."/>
            <person name="Doddapaneni H."/>
            <person name="Dugan S."/>
            <person name="Gowin J."/>
            <person name="Greiner C."/>
            <person name="Han Y."/>
            <person name="Hu H."/>
            <person name="Hughes D.S.T."/>
            <person name="Huylmans A.-K."/>
            <person name="Kemena C."/>
            <person name="Kremer L.P.M."/>
            <person name="Lee S.L."/>
            <person name="Lopez-Ezquerra A."/>
            <person name="Mallet L."/>
            <person name="Monroy-Kuhn J.M."/>
            <person name="Moser A."/>
            <person name="Murali S.C."/>
            <person name="Muzny D.M."/>
            <person name="Otani S."/>
            <person name="Piulachs M.-D."/>
            <person name="Poelchau M."/>
            <person name="Qu J."/>
            <person name="Schaub F."/>
            <person name="Wada-Katsumata A."/>
            <person name="Worley K.C."/>
            <person name="Xie Q."/>
            <person name="Ylla G."/>
            <person name="Poulsen M."/>
            <person name="Gibbs R.A."/>
            <person name="Schal C."/>
            <person name="Richards S."/>
            <person name="Belles X."/>
            <person name="Korb J."/>
            <person name="Bornberg-Bauer E."/>
        </authorList>
    </citation>
    <scope>NUCLEOTIDE SEQUENCE [LARGE SCALE GENOMIC DNA]</scope>
    <source>
        <tissue evidence="1">Whole body</tissue>
    </source>
</reference>
<dbReference type="Proteomes" id="UP000235965">
    <property type="component" value="Unassembled WGS sequence"/>
</dbReference>
<protein>
    <submittedName>
        <fullName evidence="1">Uncharacterized protein</fullName>
    </submittedName>
</protein>
<organism evidence="1 2">
    <name type="scientific">Cryptotermes secundus</name>
    <dbReference type="NCBI Taxonomy" id="105785"/>
    <lineage>
        <taxon>Eukaryota</taxon>
        <taxon>Metazoa</taxon>
        <taxon>Ecdysozoa</taxon>
        <taxon>Arthropoda</taxon>
        <taxon>Hexapoda</taxon>
        <taxon>Insecta</taxon>
        <taxon>Pterygota</taxon>
        <taxon>Neoptera</taxon>
        <taxon>Polyneoptera</taxon>
        <taxon>Dictyoptera</taxon>
        <taxon>Blattodea</taxon>
        <taxon>Blattoidea</taxon>
        <taxon>Termitoidae</taxon>
        <taxon>Kalotermitidae</taxon>
        <taxon>Cryptotermitinae</taxon>
        <taxon>Cryptotermes</taxon>
    </lineage>
</organism>
<gene>
    <name evidence="1" type="ORF">B7P43_G08280</name>
</gene>
<accession>A0A2J7RHB1</accession>
<comment type="caution">
    <text evidence="1">The sequence shown here is derived from an EMBL/GenBank/DDBJ whole genome shotgun (WGS) entry which is preliminary data.</text>
</comment>
<keyword evidence="2" id="KW-1185">Reference proteome</keyword>
<sequence length="285" mass="32704">MCSSEEKITYTTKLMMYNSEEETPSPCKRPRTCNSVTTWNKVTVLKPEKKAVLIGILEAPKFVDKAIVSLSGAITYKLKQEETTEHHIPVSPFHFRVEDFSRRLGSPFTSEITEADQLCVLVTSYIVTLPVVFISNFEPSLRKLLIYELKFSEFPVIGCLFHKGTLFLELAGIMLHMETVSDLKYNLTVCARDVQQVYLLAHCMYGVLSAPHMILYPPHMQAKSLHDGLNLNLKHLQQEFRLVLEQLKQYVTGHHKSEICMSMEEYSRFRSQLSKLEMNTDTAFV</sequence>
<dbReference type="InParanoid" id="A0A2J7RHB1"/>
<evidence type="ECO:0000313" key="1">
    <source>
        <dbReference type="EMBL" id="PNF40219.1"/>
    </source>
</evidence>
<name>A0A2J7RHB1_9NEOP</name>
<proteinExistence type="predicted"/>
<dbReference type="EMBL" id="NEVH01003746">
    <property type="protein sequence ID" value="PNF40219.1"/>
    <property type="molecule type" value="Genomic_DNA"/>
</dbReference>